<feature type="transmembrane region" description="Helical" evidence="1">
    <location>
        <begin position="69"/>
        <end position="89"/>
    </location>
</feature>
<dbReference type="OrthoDB" id="3618246at2"/>
<evidence type="ECO:0000313" key="3">
    <source>
        <dbReference type="Proteomes" id="UP000199258"/>
    </source>
</evidence>
<keyword evidence="1" id="KW-1133">Transmembrane helix</keyword>
<keyword evidence="1" id="KW-0812">Transmembrane</keyword>
<name>A0A1G8IGD1_9MICC</name>
<dbReference type="Proteomes" id="UP000199258">
    <property type="component" value="Unassembled WGS sequence"/>
</dbReference>
<sequence>MWWAVAQLAAAATGLLFVAVLARHQRVRGTAAWWILGGLVLLFCLDEGTGLHERLEGLILQFTDIPDTMFLWLVLGIPLALIVLVLAAVSARHLPEESTRLIVLGVVTLLFAAVGLEFVAGHSVGLGAPPLAVDVLSHLEEFLELVAGSLLLAAPLAAVRTRTTGKSTSFTLMDRSRR</sequence>
<dbReference type="RefSeq" id="WP_090586206.1">
    <property type="nucleotide sequence ID" value="NZ_FNDT01000007.1"/>
</dbReference>
<dbReference type="EMBL" id="FNDT01000007">
    <property type="protein sequence ID" value="SDI18088.1"/>
    <property type="molecule type" value="Genomic_DNA"/>
</dbReference>
<reference evidence="2 3" key="1">
    <citation type="submission" date="2016-10" db="EMBL/GenBank/DDBJ databases">
        <authorList>
            <person name="de Groot N.N."/>
        </authorList>
    </citation>
    <scope>NUCLEOTIDE SEQUENCE [LARGE SCALE GENOMIC DNA]</scope>
    <source>
        <strain evidence="2 3">NP_1H</strain>
    </source>
</reference>
<feature type="transmembrane region" description="Helical" evidence="1">
    <location>
        <begin position="6"/>
        <end position="24"/>
    </location>
</feature>
<proteinExistence type="predicted"/>
<keyword evidence="3" id="KW-1185">Reference proteome</keyword>
<dbReference type="STRING" id="335973.SAMN04488693_10713"/>
<organism evidence="2 3">
    <name type="scientific">Arthrobacter subterraneus</name>
    <dbReference type="NCBI Taxonomy" id="335973"/>
    <lineage>
        <taxon>Bacteria</taxon>
        <taxon>Bacillati</taxon>
        <taxon>Actinomycetota</taxon>
        <taxon>Actinomycetes</taxon>
        <taxon>Micrococcales</taxon>
        <taxon>Micrococcaceae</taxon>
        <taxon>Arthrobacter</taxon>
    </lineage>
</organism>
<keyword evidence="1" id="KW-0472">Membrane</keyword>
<feature type="transmembrane region" description="Helical" evidence="1">
    <location>
        <begin position="101"/>
        <end position="122"/>
    </location>
</feature>
<evidence type="ECO:0000313" key="2">
    <source>
        <dbReference type="EMBL" id="SDI18088.1"/>
    </source>
</evidence>
<evidence type="ECO:0000256" key="1">
    <source>
        <dbReference type="SAM" id="Phobius"/>
    </source>
</evidence>
<dbReference type="AlphaFoldDB" id="A0A1G8IGD1"/>
<gene>
    <name evidence="2" type="ORF">SAMN04488693_10713</name>
</gene>
<feature type="transmembrane region" description="Helical" evidence="1">
    <location>
        <begin position="31"/>
        <end position="49"/>
    </location>
</feature>
<protein>
    <submittedName>
        <fullName evidence="2">Uncharacterized protein</fullName>
    </submittedName>
</protein>
<accession>A0A1G8IGD1</accession>
<feature type="transmembrane region" description="Helical" evidence="1">
    <location>
        <begin position="142"/>
        <end position="159"/>
    </location>
</feature>